<reference evidence="1 2" key="1">
    <citation type="submission" date="2016-11" db="EMBL/GenBank/DDBJ databases">
        <authorList>
            <person name="Jaros S."/>
            <person name="Januszkiewicz K."/>
            <person name="Wedrychowicz H."/>
        </authorList>
    </citation>
    <scope>NUCLEOTIDE SEQUENCE [LARGE SCALE GENOMIC DNA]</scope>
    <source>
        <strain evidence="1 2">DSM 10068</strain>
    </source>
</reference>
<keyword evidence="2" id="KW-1185">Reference proteome</keyword>
<gene>
    <name evidence="1" type="ORF">SAMN02745823_03774</name>
</gene>
<dbReference type="Proteomes" id="UP000183995">
    <property type="component" value="Unassembled WGS sequence"/>
</dbReference>
<dbReference type="STRING" id="1123282.SAMN02745823_03774"/>
<evidence type="ECO:0000313" key="1">
    <source>
        <dbReference type="EMBL" id="SHI23857.1"/>
    </source>
</evidence>
<dbReference type="EMBL" id="FQXV01000022">
    <property type="protein sequence ID" value="SHI23857.1"/>
    <property type="molecule type" value="Genomic_DNA"/>
</dbReference>
<protein>
    <submittedName>
        <fullName evidence="1">Uncharacterized protein</fullName>
    </submittedName>
</protein>
<proteinExistence type="predicted"/>
<evidence type="ECO:0000313" key="2">
    <source>
        <dbReference type="Proteomes" id="UP000183995"/>
    </source>
</evidence>
<sequence>MNAKVIQVIETSSTTGTGKPDDPVRTITQYWRFNGKLLFTADPACESLN</sequence>
<name>A0A1M5ZHS1_9FIRM</name>
<accession>A0A1M5ZHS1</accession>
<dbReference type="AlphaFoldDB" id="A0A1M5ZHS1"/>
<organism evidence="1 2">
    <name type="scientific">Sporobacter termitidis DSM 10068</name>
    <dbReference type="NCBI Taxonomy" id="1123282"/>
    <lineage>
        <taxon>Bacteria</taxon>
        <taxon>Bacillati</taxon>
        <taxon>Bacillota</taxon>
        <taxon>Clostridia</taxon>
        <taxon>Eubacteriales</taxon>
        <taxon>Oscillospiraceae</taxon>
        <taxon>Sporobacter</taxon>
    </lineage>
</organism>